<organism evidence="2 3">
    <name type="scientific">Marinifilum flexuosum</name>
    <dbReference type="NCBI Taxonomy" id="1117708"/>
    <lineage>
        <taxon>Bacteria</taxon>
        <taxon>Pseudomonadati</taxon>
        <taxon>Bacteroidota</taxon>
        <taxon>Bacteroidia</taxon>
        <taxon>Marinilabiliales</taxon>
        <taxon>Marinifilaceae</taxon>
    </lineage>
</organism>
<keyword evidence="2" id="KW-0560">Oxidoreductase</keyword>
<comment type="caution">
    <text evidence="2">The sequence shown here is derived from an EMBL/GenBank/DDBJ whole genome shotgun (WGS) entry which is preliminary data.</text>
</comment>
<dbReference type="InterPro" id="IPR007138">
    <property type="entry name" value="ABM_dom"/>
</dbReference>
<protein>
    <submittedName>
        <fullName evidence="2">Quinol monooxygenase YgiN</fullName>
    </submittedName>
</protein>
<reference evidence="2 3" key="1">
    <citation type="submission" date="2018-09" db="EMBL/GenBank/DDBJ databases">
        <title>Genomic Encyclopedia of Archaeal and Bacterial Type Strains, Phase II (KMG-II): from individual species to whole genera.</title>
        <authorList>
            <person name="Goeker M."/>
        </authorList>
    </citation>
    <scope>NUCLEOTIDE SEQUENCE [LARGE SCALE GENOMIC DNA]</scope>
    <source>
        <strain evidence="2 3">DSM 21950</strain>
    </source>
</reference>
<dbReference type="GO" id="GO:0004497">
    <property type="term" value="F:monooxygenase activity"/>
    <property type="evidence" value="ECO:0007669"/>
    <property type="project" value="UniProtKB-KW"/>
</dbReference>
<keyword evidence="2" id="KW-0503">Monooxygenase</keyword>
<sequence>MIIRFVKLEIRKEHIEDFKILTKNEKADILAFEGCSYLQVLQDQNNSSIFFTVSHWESESALNIYRESDFFRGNWSQVKQWFANKPQAWSLA</sequence>
<keyword evidence="3" id="KW-1185">Reference proteome</keyword>
<evidence type="ECO:0000313" key="2">
    <source>
        <dbReference type="EMBL" id="RKE02051.1"/>
    </source>
</evidence>
<name>A0A419X2U5_9BACT</name>
<dbReference type="Gene3D" id="3.30.70.100">
    <property type="match status" value="1"/>
</dbReference>
<evidence type="ECO:0000313" key="3">
    <source>
        <dbReference type="Proteomes" id="UP000284531"/>
    </source>
</evidence>
<accession>A0A419X2U5</accession>
<dbReference type="InterPro" id="IPR011008">
    <property type="entry name" value="Dimeric_a/b-barrel"/>
</dbReference>
<dbReference type="SUPFAM" id="SSF54909">
    <property type="entry name" value="Dimeric alpha+beta barrel"/>
    <property type="match status" value="1"/>
</dbReference>
<evidence type="ECO:0000259" key="1">
    <source>
        <dbReference type="PROSITE" id="PS51725"/>
    </source>
</evidence>
<proteinExistence type="predicted"/>
<dbReference type="OrthoDB" id="1120859at2"/>
<feature type="domain" description="ABM" evidence="1">
    <location>
        <begin position="2"/>
        <end position="91"/>
    </location>
</feature>
<dbReference type="AlphaFoldDB" id="A0A419X2U5"/>
<gene>
    <name evidence="2" type="ORF">BXY64_2132</name>
</gene>
<dbReference type="PROSITE" id="PS51725">
    <property type="entry name" value="ABM"/>
    <property type="match status" value="1"/>
</dbReference>
<dbReference type="Proteomes" id="UP000284531">
    <property type="component" value="Unassembled WGS sequence"/>
</dbReference>
<dbReference type="RefSeq" id="WP_120239914.1">
    <property type="nucleotide sequence ID" value="NZ_CANNEC010000020.1"/>
</dbReference>
<dbReference type="EMBL" id="RAPQ01000009">
    <property type="protein sequence ID" value="RKE02051.1"/>
    <property type="molecule type" value="Genomic_DNA"/>
</dbReference>
<dbReference type="Pfam" id="PF03992">
    <property type="entry name" value="ABM"/>
    <property type="match status" value="1"/>
</dbReference>